<sequence length="139" mass="15527">MDVLFSQKGAKQPGTNTFTQRINYLDIPLAFRYFLTTSGNFRPNIFVGPSFGFKLNAQAKNPNMAVSDNSQVFANSDIGLLAGFQLNWRAGNRQRFLIDTRYTYGMTDIYIGPNSANIDTHNSVFTVTVGYGFGIGRNY</sequence>
<dbReference type="Pfam" id="PF13568">
    <property type="entry name" value="OMP_b-brl_2"/>
    <property type="match status" value="1"/>
</dbReference>
<dbReference type="Gene3D" id="2.40.160.20">
    <property type="match status" value="1"/>
</dbReference>
<name>A0ABP8KP24_9BACT</name>
<evidence type="ECO:0000313" key="2">
    <source>
        <dbReference type="EMBL" id="GAA4411673.1"/>
    </source>
</evidence>
<comment type="caution">
    <text evidence="2">The sequence shown here is derived from an EMBL/GenBank/DDBJ whole genome shotgun (WGS) entry which is preliminary data.</text>
</comment>
<proteinExistence type="predicted"/>
<dbReference type="InterPro" id="IPR025665">
    <property type="entry name" value="Beta-barrel_OMP_2"/>
</dbReference>
<feature type="domain" description="Outer membrane protein beta-barrel" evidence="1">
    <location>
        <begin position="6"/>
        <end position="109"/>
    </location>
</feature>
<organism evidence="2 3">
    <name type="scientific">Nibrella viscosa</name>
    <dbReference type="NCBI Taxonomy" id="1084524"/>
    <lineage>
        <taxon>Bacteria</taxon>
        <taxon>Pseudomonadati</taxon>
        <taxon>Bacteroidota</taxon>
        <taxon>Cytophagia</taxon>
        <taxon>Cytophagales</taxon>
        <taxon>Spirosomataceae</taxon>
        <taxon>Nibrella</taxon>
    </lineage>
</organism>
<dbReference type="Proteomes" id="UP001500936">
    <property type="component" value="Unassembled WGS sequence"/>
</dbReference>
<evidence type="ECO:0000259" key="1">
    <source>
        <dbReference type="Pfam" id="PF13568"/>
    </source>
</evidence>
<reference evidence="3" key="1">
    <citation type="journal article" date="2019" name="Int. J. Syst. Evol. Microbiol.">
        <title>The Global Catalogue of Microorganisms (GCM) 10K type strain sequencing project: providing services to taxonomists for standard genome sequencing and annotation.</title>
        <authorList>
            <consortium name="The Broad Institute Genomics Platform"/>
            <consortium name="The Broad Institute Genome Sequencing Center for Infectious Disease"/>
            <person name="Wu L."/>
            <person name="Ma J."/>
        </authorList>
    </citation>
    <scope>NUCLEOTIDE SEQUENCE [LARGE SCALE GENOMIC DNA]</scope>
    <source>
        <strain evidence="3">JCM 17925</strain>
    </source>
</reference>
<gene>
    <name evidence="2" type="ORF">GCM10023187_37850</name>
</gene>
<protein>
    <recommendedName>
        <fullName evidence="1">Outer membrane protein beta-barrel domain-containing protein</fullName>
    </recommendedName>
</protein>
<dbReference type="EMBL" id="BAABHB010000008">
    <property type="protein sequence ID" value="GAA4411673.1"/>
    <property type="molecule type" value="Genomic_DNA"/>
</dbReference>
<evidence type="ECO:0000313" key="3">
    <source>
        <dbReference type="Proteomes" id="UP001500936"/>
    </source>
</evidence>
<accession>A0ABP8KP24</accession>
<keyword evidence="3" id="KW-1185">Reference proteome</keyword>